<evidence type="ECO:0000256" key="1">
    <source>
        <dbReference type="ARBA" id="ARBA00022729"/>
    </source>
</evidence>
<sequence length="288" mass="32051">MKKIIKVIGIILVLFLSINLLSACSKDSPASTKKGENLLEEIQNRGYMEVATEPSFAPNEFIDPSKKGDEQYVGSDIELAKYIADKLGVKLKIVPLEFTAVLGSVTEGKYDMAISALAYTPLRAEAMNLSKAYEFTDDEEGHGLLIRKEDKDKIKGVEDIADKVIVGQSGSLQEMFINEQIPKYKEFKRVSATTDGFLSVQENKADVCATQVATARLYIDANPNSNLMVVEGFKFEEKPETSGTRIGVPKGEEELTAKINEIIDEVVDKGLYEEWRKEYEQYAKKLGL</sequence>
<keyword evidence="1" id="KW-0732">Signal</keyword>
<dbReference type="SUPFAM" id="SSF53850">
    <property type="entry name" value="Periplasmic binding protein-like II"/>
    <property type="match status" value="1"/>
</dbReference>
<proteinExistence type="predicted"/>
<evidence type="ECO:0000313" key="4">
    <source>
        <dbReference type="Proteomes" id="UP000186112"/>
    </source>
</evidence>
<dbReference type="PROSITE" id="PS51257">
    <property type="entry name" value="PROKAR_LIPOPROTEIN"/>
    <property type="match status" value="1"/>
</dbReference>
<dbReference type="Proteomes" id="UP000186112">
    <property type="component" value="Unassembled WGS sequence"/>
</dbReference>
<name>A0A1U7M7G9_TISCR</name>
<reference evidence="3 4" key="1">
    <citation type="submission" date="2016-02" db="EMBL/GenBank/DDBJ databases">
        <title>Genome sequence of Tissierella creatinophila DSM 6911.</title>
        <authorList>
            <person name="Poehlein A."/>
            <person name="Daniel R."/>
        </authorList>
    </citation>
    <scope>NUCLEOTIDE SEQUENCE [LARGE SCALE GENOMIC DNA]</scope>
    <source>
        <strain evidence="3 4">DSM 6911</strain>
    </source>
</reference>
<dbReference type="Pfam" id="PF00497">
    <property type="entry name" value="SBP_bac_3"/>
    <property type="match status" value="1"/>
</dbReference>
<dbReference type="InterPro" id="IPR001638">
    <property type="entry name" value="Solute-binding_3/MltF_N"/>
</dbReference>
<dbReference type="PANTHER" id="PTHR35936">
    <property type="entry name" value="MEMBRANE-BOUND LYTIC MUREIN TRANSGLYCOSYLASE F"/>
    <property type="match status" value="1"/>
</dbReference>
<dbReference type="AlphaFoldDB" id="A0A1U7M7G9"/>
<dbReference type="Gene3D" id="3.40.190.10">
    <property type="entry name" value="Periplasmic binding protein-like II"/>
    <property type="match status" value="2"/>
</dbReference>
<keyword evidence="4" id="KW-1185">Reference proteome</keyword>
<evidence type="ECO:0000259" key="2">
    <source>
        <dbReference type="SMART" id="SM00062"/>
    </source>
</evidence>
<organism evidence="3 4">
    <name type="scientific">Tissierella creatinophila DSM 6911</name>
    <dbReference type="NCBI Taxonomy" id="1123403"/>
    <lineage>
        <taxon>Bacteria</taxon>
        <taxon>Bacillati</taxon>
        <taxon>Bacillota</taxon>
        <taxon>Tissierellia</taxon>
        <taxon>Tissierellales</taxon>
        <taxon>Tissierellaceae</taxon>
        <taxon>Tissierella</taxon>
    </lineage>
</organism>
<accession>A0A1U7M7G9</accession>
<dbReference type="EMBL" id="LTDM01000011">
    <property type="protein sequence ID" value="OLS03225.1"/>
    <property type="molecule type" value="Genomic_DNA"/>
</dbReference>
<dbReference type="SMART" id="SM00062">
    <property type="entry name" value="PBPb"/>
    <property type="match status" value="1"/>
</dbReference>
<comment type="caution">
    <text evidence="3">The sequence shown here is derived from an EMBL/GenBank/DDBJ whole genome shotgun (WGS) entry which is preliminary data.</text>
</comment>
<gene>
    <name evidence="3" type="primary">glnH</name>
    <name evidence="3" type="ORF">TICRE_09260</name>
</gene>
<dbReference type="PANTHER" id="PTHR35936:SF17">
    <property type="entry name" value="ARGININE-BINDING EXTRACELLULAR PROTEIN ARTP"/>
    <property type="match status" value="1"/>
</dbReference>
<feature type="domain" description="Solute-binding protein family 3/N-terminal" evidence="2">
    <location>
        <begin position="47"/>
        <end position="279"/>
    </location>
</feature>
<protein>
    <submittedName>
        <fullName evidence="3">Glutamine-binding periplasmic protein</fullName>
    </submittedName>
</protein>
<evidence type="ECO:0000313" key="3">
    <source>
        <dbReference type="EMBL" id="OLS03225.1"/>
    </source>
</evidence>